<proteinExistence type="inferred from homology"/>
<dbReference type="InterPro" id="IPR005320">
    <property type="entry name" value="Peptidase_S51"/>
</dbReference>
<keyword evidence="4" id="KW-0720">Serine protease</keyword>
<name>A0A7W8CS27_9BACL</name>
<dbReference type="PANTHER" id="PTHR20842">
    <property type="entry name" value="PROTEASE S51 ALPHA-ASPARTYL DIPEPTIDASE"/>
    <property type="match status" value="1"/>
</dbReference>
<comment type="similarity">
    <text evidence="1">Belongs to the peptidase S51 family.</text>
</comment>
<reference evidence="5 6" key="1">
    <citation type="submission" date="2020-08" db="EMBL/GenBank/DDBJ databases">
        <title>Genomic Encyclopedia of Type Strains, Phase IV (KMG-IV): sequencing the most valuable type-strain genomes for metagenomic binning, comparative biology and taxonomic classification.</title>
        <authorList>
            <person name="Goeker M."/>
        </authorList>
    </citation>
    <scope>NUCLEOTIDE SEQUENCE [LARGE SCALE GENOMIC DNA]</scope>
    <source>
        <strain evidence="5 6">DSM 15895</strain>
    </source>
</reference>
<dbReference type="GO" id="GO:0016805">
    <property type="term" value="F:dipeptidase activity"/>
    <property type="evidence" value="ECO:0007669"/>
    <property type="project" value="UniProtKB-KW"/>
</dbReference>
<keyword evidence="2" id="KW-0645">Protease</keyword>
<protein>
    <submittedName>
        <fullName evidence="5">Dipeptidase E</fullName>
        <ecNumber evidence="5">3.4.13.21</ecNumber>
    </submittedName>
</protein>
<dbReference type="GO" id="GO:0006508">
    <property type="term" value="P:proteolysis"/>
    <property type="evidence" value="ECO:0007669"/>
    <property type="project" value="UniProtKB-KW"/>
</dbReference>
<dbReference type="GO" id="GO:0008236">
    <property type="term" value="F:serine-type peptidase activity"/>
    <property type="evidence" value="ECO:0007669"/>
    <property type="project" value="UniProtKB-KW"/>
</dbReference>
<dbReference type="Pfam" id="PF03575">
    <property type="entry name" value="Peptidase_S51"/>
    <property type="match status" value="1"/>
</dbReference>
<dbReference type="PANTHER" id="PTHR20842:SF0">
    <property type="entry name" value="ALPHA-ASPARTYL DIPEPTIDASE"/>
    <property type="match status" value="1"/>
</dbReference>
<organism evidence="5 6">
    <name type="scientific">Planococcus koreensis</name>
    <dbReference type="NCBI Taxonomy" id="112331"/>
    <lineage>
        <taxon>Bacteria</taxon>
        <taxon>Bacillati</taxon>
        <taxon>Bacillota</taxon>
        <taxon>Bacilli</taxon>
        <taxon>Bacillales</taxon>
        <taxon>Caryophanaceae</taxon>
        <taxon>Planococcus</taxon>
    </lineage>
</organism>
<accession>A0A7W8CS27</accession>
<keyword evidence="6" id="KW-1185">Reference proteome</keyword>
<sequence length="204" mass="22974">MAHIFLTSKGFFTKSVKDDFLQLIDGRISVLKAAIITTASSKKEKNPFAVKTKEDFLEMGLMTVDFLDVEFEDARNLLAYDVFYICGGNPFRLLRELKESGAETVIEELMERDTVFIGVSAGAMIFGPHIEIVNCFTPSMNTVNLKDLKGLGIFPKPIFPHYGREDKFPDSTGKTVEQRIAEFEAAHNLQVERLTDSDVLLIER</sequence>
<evidence type="ECO:0000256" key="1">
    <source>
        <dbReference type="ARBA" id="ARBA00006534"/>
    </source>
</evidence>
<keyword evidence="3 5" id="KW-0378">Hydrolase</keyword>
<evidence type="ECO:0000256" key="4">
    <source>
        <dbReference type="ARBA" id="ARBA00022825"/>
    </source>
</evidence>
<evidence type="ECO:0000256" key="2">
    <source>
        <dbReference type="ARBA" id="ARBA00022670"/>
    </source>
</evidence>
<dbReference type="EMBL" id="JACHHE010000004">
    <property type="protein sequence ID" value="MBB5180361.1"/>
    <property type="molecule type" value="Genomic_DNA"/>
</dbReference>
<dbReference type="SUPFAM" id="SSF52317">
    <property type="entry name" value="Class I glutamine amidotransferase-like"/>
    <property type="match status" value="1"/>
</dbReference>
<dbReference type="AlphaFoldDB" id="A0A7W8CS27"/>
<evidence type="ECO:0000313" key="6">
    <source>
        <dbReference type="Proteomes" id="UP000525923"/>
    </source>
</evidence>
<dbReference type="OrthoDB" id="9778515at2"/>
<dbReference type="EC" id="3.4.13.21" evidence="5"/>
<gene>
    <name evidence="5" type="ORF">HNQ44_001789</name>
</gene>
<keyword evidence="5" id="KW-0224">Dipeptidase</keyword>
<dbReference type="InterPro" id="IPR029062">
    <property type="entry name" value="Class_I_gatase-like"/>
</dbReference>
<comment type="caution">
    <text evidence="5">The sequence shown here is derived from an EMBL/GenBank/DDBJ whole genome shotgun (WGS) entry which is preliminary data.</text>
</comment>
<evidence type="ECO:0000313" key="5">
    <source>
        <dbReference type="EMBL" id="MBB5180361.1"/>
    </source>
</evidence>
<dbReference type="Proteomes" id="UP000525923">
    <property type="component" value="Unassembled WGS sequence"/>
</dbReference>
<evidence type="ECO:0000256" key="3">
    <source>
        <dbReference type="ARBA" id="ARBA00022801"/>
    </source>
</evidence>
<dbReference type="Gene3D" id="3.40.50.880">
    <property type="match status" value="1"/>
</dbReference>
<dbReference type="RefSeq" id="WP_135502143.1">
    <property type="nucleotide sequence ID" value="NZ_JACHHE010000004.1"/>
</dbReference>